<feature type="domain" description="Zn(2)-C6 fungal-type" evidence="4">
    <location>
        <begin position="34"/>
        <end position="63"/>
    </location>
</feature>
<dbReference type="SMART" id="SM00906">
    <property type="entry name" value="Fungal_trans"/>
    <property type="match status" value="1"/>
</dbReference>
<evidence type="ECO:0000256" key="2">
    <source>
        <dbReference type="ARBA" id="ARBA00023242"/>
    </source>
</evidence>
<dbReference type="Proteomes" id="UP000277212">
    <property type="component" value="Unassembled WGS sequence"/>
</dbReference>
<dbReference type="CDD" id="cd00067">
    <property type="entry name" value="GAL4"/>
    <property type="match status" value="1"/>
</dbReference>
<dbReference type="GO" id="GO:0006351">
    <property type="term" value="P:DNA-templated transcription"/>
    <property type="evidence" value="ECO:0007669"/>
    <property type="project" value="InterPro"/>
</dbReference>
<comment type="caution">
    <text evidence="5">The sequence shown here is derived from an EMBL/GenBank/DDBJ whole genome shotgun (WGS) entry which is preliminary data.</text>
</comment>
<dbReference type="InterPro" id="IPR023213">
    <property type="entry name" value="CAT-like_dom_sf"/>
</dbReference>
<sequence>MQGRNMTAHDRHPSASQGKPQPRVNKSPRRATRACDDCRRLKEKCIGTVPCDRCKKSGRPCQFSNSFRRTRVSRAASTSKNCPGNRSSTADSSAFFEIERIQALEQIARYYTGLEQCSLENLKEVIGNFAQDERGLVDVDVEDGSSDGREDAMDALTPASSVHAEFSHSDFSRRVQQKVRDELDDPNYECPSPETAVEESNPSTHLLSRDAVVLEAVSLFPPAHSALILLNVFFEFAQTNYFYVDEETLRQRLDEFYSSSSRVGINDAPWVCTALMVFALGMQFAHLYQPSSRSSCGVLMREAYSVCQTMDDALALTFYRKASNMIPDILAMASLESIQAFLLLGIYVLPIDPAGLSCTYFGIAIKVATQSNMHHKSGDELSTREAELRKRVWWTAYTLERRICILHGKPVSISRLDIDANLPTDLVELQPKERVNPFQNNLAMLKLTIFMEDARDGILALKNSDKTQRVKAFQNIIKVKERLQNYWHSLPEETYCRDLTSGRPLFRSNIHLALSYHLVHISIGRSFIFDESNIKLKDAEWLGLRKELVDDCVGSAVAVIDLCQILQDKGSLSKSSYTEFSSCCAAVLALVAKAVSDKSGQLQDASKRGMELLRNMSTGVFSTSCEKRAVEGLEAAFDRLNHKEDDSAKCDEAGYMQFRDWVAMQQILPREALQLPKQDNPMMNLFGGSSVVSHYSAKTNGCSLPGWDMGSCVPETIIGKNGLLARMHPSLESLRLVTDPTCDTIDRPEGPTSCTKMDLSPFRNLRSICWKGPVDTDHHLIATVIKNNAQHLDNLELDMIEWWQERSYYGRGHTGHDDDDAGYFGNVLKLHQHAPQPVFQNLTSLVLAYAPLGPAMADMINFGVLQSLTLRLCPYWPEFTQRIVKMGLPVKLKTLELHHDLTTATGTAQAELDPFGGRHPIRQSEVESFIDELMLKTSSSLPSLRLIHIRQTGRERQVFGCMAIDRGSSLIDRYERNHEGYHYFNDYDGSVVNIIHKPKTPEPQIPFPAKLQDTFRSLVEWAFSPDGPPLLEAVAYGDFAHDGRANGENLILCPGPNGFRQVPKGGDEWTSIVEEFRNALEACPTKPLLMWPDSIADMVDDWPLGLAEQYSTVRSLLGIYANVCVTATYANRYGQNLPDALYRSLATIIAKHPILSAVSVDTKATPRFINLPRIDLNKVVTFIEKPGYTPGATSDPTLDELVESQHNLPFKQDNSLVPFWRITILRNPDDSSWFSLCLCFHHSLLDTQSAVIIHQDLEYALAAHDNGTAMDIVEGSQKTLLPPLESMVDLPISPDFVHAQQGLGEPPQNWWSGKAQTLPVQTRFTSIWIPSASFTSLRQKCKEQGVTLTATLMSLLASAFFQVLPLEYTIIQGDCAVSLRRFLPDYIDQRSAGCYVGSLSEVYSREPQSIWEDAKRTKKIIDKTLQLRGADMPVGYLKHVLDISGWLLGKMGKRRWAAWELSNVGGFDDAPGLKIEERQVQSVMFSQSASACSGAVKVSVASGRDGRLGLGFTWQEGIMGDDVVEELVQNLVDLIRENTSECNTL</sequence>
<dbReference type="InterPro" id="IPR001138">
    <property type="entry name" value="Zn2Cys6_DnaBD"/>
</dbReference>
<dbReference type="SMART" id="SM00066">
    <property type="entry name" value="GAL4"/>
    <property type="match status" value="1"/>
</dbReference>
<dbReference type="Pfam" id="PF00172">
    <property type="entry name" value="Zn_clus"/>
    <property type="match status" value="1"/>
</dbReference>
<proteinExistence type="predicted"/>
<dbReference type="PANTHER" id="PTHR46910:SF23">
    <property type="entry name" value="THIAMINE REPRESSIBLE GENES REGULATORY PROTEIN THI1"/>
    <property type="match status" value="1"/>
</dbReference>
<dbReference type="InterPro" id="IPR036864">
    <property type="entry name" value="Zn2-C6_fun-type_DNA-bd_sf"/>
</dbReference>
<accession>A0A3M2SKC0</accession>
<dbReference type="PROSITE" id="PS00463">
    <property type="entry name" value="ZN2_CY6_FUNGAL_1"/>
    <property type="match status" value="1"/>
</dbReference>
<dbReference type="PANTHER" id="PTHR46910">
    <property type="entry name" value="TRANSCRIPTION FACTOR PDR1"/>
    <property type="match status" value="1"/>
</dbReference>
<dbReference type="InterPro" id="IPR007219">
    <property type="entry name" value="XnlR_reg_dom"/>
</dbReference>
<dbReference type="Pfam" id="PF07247">
    <property type="entry name" value="AATase"/>
    <property type="match status" value="1"/>
</dbReference>
<gene>
    <name evidence="5" type="ORF">CDV36_002362</name>
</gene>
<dbReference type="GO" id="GO:0008270">
    <property type="term" value="F:zinc ion binding"/>
    <property type="evidence" value="ECO:0007669"/>
    <property type="project" value="InterPro"/>
</dbReference>
<dbReference type="EMBL" id="NKUJ01000025">
    <property type="protein sequence ID" value="RMJ17974.1"/>
    <property type="molecule type" value="Genomic_DNA"/>
</dbReference>
<protein>
    <recommendedName>
        <fullName evidence="4">Zn(2)-C6 fungal-type domain-containing protein</fullName>
    </recommendedName>
</protein>
<keyword evidence="2" id="KW-0539">Nucleus</keyword>
<evidence type="ECO:0000256" key="1">
    <source>
        <dbReference type="ARBA" id="ARBA00022723"/>
    </source>
</evidence>
<keyword evidence="6" id="KW-1185">Reference proteome</keyword>
<evidence type="ECO:0000259" key="4">
    <source>
        <dbReference type="PROSITE" id="PS50048"/>
    </source>
</evidence>
<dbReference type="CDD" id="cd12148">
    <property type="entry name" value="fungal_TF_MHR"/>
    <property type="match status" value="1"/>
</dbReference>
<dbReference type="Gene3D" id="4.10.240.10">
    <property type="entry name" value="Zn(2)-C6 fungal-type DNA-binding domain"/>
    <property type="match status" value="1"/>
</dbReference>
<dbReference type="SUPFAM" id="SSF57701">
    <property type="entry name" value="Zn2/Cys6 DNA-binding domain"/>
    <property type="match status" value="1"/>
</dbReference>
<dbReference type="GO" id="GO:0000981">
    <property type="term" value="F:DNA-binding transcription factor activity, RNA polymerase II-specific"/>
    <property type="evidence" value="ECO:0007669"/>
    <property type="project" value="InterPro"/>
</dbReference>
<dbReference type="GO" id="GO:0003677">
    <property type="term" value="F:DNA binding"/>
    <property type="evidence" value="ECO:0007669"/>
    <property type="project" value="InterPro"/>
</dbReference>
<dbReference type="SUPFAM" id="SSF52777">
    <property type="entry name" value="CoA-dependent acyltransferases"/>
    <property type="match status" value="2"/>
</dbReference>
<dbReference type="Gene3D" id="3.30.559.10">
    <property type="entry name" value="Chloramphenicol acetyltransferase-like domain"/>
    <property type="match status" value="1"/>
</dbReference>
<feature type="region of interest" description="Disordered" evidence="3">
    <location>
        <begin position="1"/>
        <end position="33"/>
    </location>
</feature>
<keyword evidence="1" id="KW-0479">Metal-binding</keyword>
<reference evidence="5 6" key="1">
    <citation type="submission" date="2017-06" db="EMBL/GenBank/DDBJ databases">
        <title>Comparative genomic analysis of Ambrosia Fusariam Clade fungi.</title>
        <authorList>
            <person name="Stajich J.E."/>
            <person name="Carrillo J."/>
            <person name="Kijimoto T."/>
            <person name="Eskalen A."/>
            <person name="O'Donnell K."/>
            <person name="Kasson M."/>
        </authorList>
    </citation>
    <scope>NUCLEOTIDE SEQUENCE [LARGE SCALE GENOMIC DNA]</scope>
    <source>
        <strain evidence="5">UCR3666</strain>
    </source>
</reference>
<name>A0A3M2SKC0_9HYPO</name>
<evidence type="ECO:0000256" key="3">
    <source>
        <dbReference type="SAM" id="MobiDB-lite"/>
    </source>
</evidence>
<dbReference type="Pfam" id="PF04082">
    <property type="entry name" value="Fungal_trans"/>
    <property type="match status" value="1"/>
</dbReference>
<dbReference type="InterPro" id="IPR050987">
    <property type="entry name" value="AtrR-like"/>
</dbReference>
<evidence type="ECO:0000313" key="5">
    <source>
        <dbReference type="EMBL" id="RMJ17974.1"/>
    </source>
</evidence>
<dbReference type="STRING" id="2010991.A0A3M2SKC0"/>
<evidence type="ECO:0000313" key="6">
    <source>
        <dbReference type="Proteomes" id="UP000277212"/>
    </source>
</evidence>
<dbReference type="PROSITE" id="PS50048">
    <property type="entry name" value="ZN2_CY6_FUNGAL_2"/>
    <property type="match status" value="1"/>
</dbReference>
<dbReference type="OrthoDB" id="3266505at2759"/>
<organism evidence="5 6">
    <name type="scientific">Fusarium kuroshium</name>
    <dbReference type="NCBI Taxonomy" id="2010991"/>
    <lineage>
        <taxon>Eukaryota</taxon>
        <taxon>Fungi</taxon>
        <taxon>Dikarya</taxon>
        <taxon>Ascomycota</taxon>
        <taxon>Pezizomycotina</taxon>
        <taxon>Sordariomycetes</taxon>
        <taxon>Hypocreomycetidae</taxon>
        <taxon>Hypocreales</taxon>
        <taxon>Nectriaceae</taxon>
        <taxon>Fusarium</taxon>
        <taxon>Fusarium solani species complex</taxon>
    </lineage>
</organism>
<dbReference type="InterPro" id="IPR010828">
    <property type="entry name" value="Atf2/Sli1-like"/>
</dbReference>